<dbReference type="OrthoDB" id="9797341at2"/>
<evidence type="ECO:0000256" key="3">
    <source>
        <dbReference type="PROSITE-ProRule" id="PRU00169"/>
    </source>
</evidence>
<proteinExistence type="predicted"/>
<dbReference type="PROSITE" id="PS50110">
    <property type="entry name" value="RESPONSE_REGULATORY"/>
    <property type="match status" value="1"/>
</dbReference>
<dbReference type="GO" id="GO:0003677">
    <property type="term" value="F:DNA binding"/>
    <property type="evidence" value="ECO:0007669"/>
    <property type="project" value="UniProtKB-KW"/>
</dbReference>
<dbReference type="Pfam" id="PF00196">
    <property type="entry name" value="GerE"/>
    <property type="match status" value="1"/>
</dbReference>
<dbReference type="PROSITE" id="PS00622">
    <property type="entry name" value="HTH_LUXR_1"/>
    <property type="match status" value="1"/>
</dbReference>
<comment type="caution">
    <text evidence="6">The sequence shown here is derived from an EMBL/GenBank/DDBJ whole genome shotgun (WGS) entry which is preliminary data.</text>
</comment>
<dbReference type="SMART" id="SM00448">
    <property type="entry name" value="REC"/>
    <property type="match status" value="1"/>
</dbReference>
<dbReference type="RefSeq" id="WP_046370893.1">
    <property type="nucleotide sequence ID" value="NZ_BBWV01000004.1"/>
</dbReference>
<dbReference type="InterPro" id="IPR011006">
    <property type="entry name" value="CheY-like_superfamily"/>
</dbReference>
<dbReference type="STRING" id="1220578.FPE01S_04_01430"/>
<dbReference type="SMART" id="SM00421">
    <property type="entry name" value="HTH_LUXR"/>
    <property type="match status" value="1"/>
</dbReference>
<dbReference type="InterPro" id="IPR016032">
    <property type="entry name" value="Sig_transdc_resp-reg_C-effctor"/>
</dbReference>
<keyword evidence="2" id="KW-0238">DNA-binding</keyword>
<name>A0A0E9N6D4_9BACT</name>
<dbReference type="PANTHER" id="PTHR43214">
    <property type="entry name" value="TWO-COMPONENT RESPONSE REGULATOR"/>
    <property type="match status" value="1"/>
</dbReference>
<sequence>MHYPIRLLVADDHPLLRDGFHFLLKHAPNIELVGEAANGQELIDLARQWQPDVIITDIQMPGVDGIEATRVLHTEDPAVKIIAFSLFLEEHLIIQMLEAGAKGYVQKQVSKEELIIAIQTVAAGGNYFCAQTSRQLTSLIARSECYLQRPKTMPVFSAREKDIIALMCEGLSNKEIGEQLHLSSRTVETYRERLFDKMEVKNATALAVYAIRHGLYNP</sequence>
<dbReference type="Proteomes" id="UP000033121">
    <property type="component" value="Unassembled WGS sequence"/>
</dbReference>
<feature type="domain" description="Response regulatory" evidence="5">
    <location>
        <begin position="6"/>
        <end position="122"/>
    </location>
</feature>
<dbReference type="PANTHER" id="PTHR43214:SF43">
    <property type="entry name" value="TWO-COMPONENT RESPONSE REGULATOR"/>
    <property type="match status" value="1"/>
</dbReference>
<dbReference type="SUPFAM" id="SSF52172">
    <property type="entry name" value="CheY-like"/>
    <property type="match status" value="1"/>
</dbReference>
<feature type="domain" description="HTH luxR-type" evidence="4">
    <location>
        <begin position="149"/>
        <end position="214"/>
    </location>
</feature>
<gene>
    <name evidence="6" type="ORF">FPE01S_04_01430</name>
</gene>
<feature type="modified residue" description="4-aspartylphosphate" evidence="3">
    <location>
        <position position="57"/>
    </location>
</feature>
<dbReference type="PRINTS" id="PR00038">
    <property type="entry name" value="HTHLUXR"/>
</dbReference>
<evidence type="ECO:0000313" key="7">
    <source>
        <dbReference type="Proteomes" id="UP000033121"/>
    </source>
</evidence>
<dbReference type="InterPro" id="IPR058245">
    <property type="entry name" value="NreC/VraR/RcsB-like_REC"/>
</dbReference>
<dbReference type="GO" id="GO:0000160">
    <property type="term" value="P:phosphorelay signal transduction system"/>
    <property type="evidence" value="ECO:0007669"/>
    <property type="project" value="InterPro"/>
</dbReference>
<accession>A0A0E9N6D4</accession>
<keyword evidence="1 3" id="KW-0597">Phosphoprotein</keyword>
<dbReference type="Gene3D" id="3.40.50.2300">
    <property type="match status" value="1"/>
</dbReference>
<reference evidence="6 7" key="1">
    <citation type="submission" date="2015-04" db="EMBL/GenBank/DDBJ databases">
        <title>Whole genome shotgun sequence of Flavihumibacter petaseus NBRC 106054.</title>
        <authorList>
            <person name="Miyazawa S."/>
            <person name="Hosoyama A."/>
            <person name="Hashimoto M."/>
            <person name="Noguchi M."/>
            <person name="Tsuchikane K."/>
            <person name="Ohji S."/>
            <person name="Yamazoe A."/>
            <person name="Ichikawa N."/>
            <person name="Kimura A."/>
            <person name="Fujita N."/>
        </authorList>
    </citation>
    <scope>NUCLEOTIDE SEQUENCE [LARGE SCALE GENOMIC DNA]</scope>
    <source>
        <strain evidence="6 7">NBRC 106054</strain>
    </source>
</reference>
<dbReference type="CDD" id="cd17535">
    <property type="entry name" value="REC_NarL-like"/>
    <property type="match status" value="1"/>
</dbReference>
<protein>
    <submittedName>
        <fullName evidence="6">Putative two-component response regulator</fullName>
    </submittedName>
</protein>
<dbReference type="AlphaFoldDB" id="A0A0E9N6D4"/>
<evidence type="ECO:0000259" key="5">
    <source>
        <dbReference type="PROSITE" id="PS50110"/>
    </source>
</evidence>
<dbReference type="CDD" id="cd06170">
    <property type="entry name" value="LuxR_C_like"/>
    <property type="match status" value="1"/>
</dbReference>
<evidence type="ECO:0000259" key="4">
    <source>
        <dbReference type="PROSITE" id="PS50043"/>
    </source>
</evidence>
<dbReference type="EMBL" id="BBWV01000004">
    <property type="protein sequence ID" value="GAO44900.1"/>
    <property type="molecule type" value="Genomic_DNA"/>
</dbReference>
<evidence type="ECO:0000256" key="1">
    <source>
        <dbReference type="ARBA" id="ARBA00022553"/>
    </source>
</evidence>
<dbReference type="PROSITE" id="PS50043">
    <property type="entry name" value="HTH_LUXR_2"/>
    <property type="match status" value="1"/>
</dbReference>
<dbReference type="GO" id="GO:0006355">
    <property type="term" value="P:regulation of DNA-templated transcription"/>
    <property type="evidence" value="ECO:0007669"/>
    <property type="project" value="InterPro"/>
</dbReference>
<dbReference type="InterPro" id="IPR000792">
    <property type="entry name" value="Tscrpt_reg_LuxR_C"/>
</dbReference>
<keyword evidence="7" id="KW-1185">Reference proteome</keyword>
<evidence type="ECO:0000313" key="6">
    <source>
        <dbReference type="EMBL" id="GAO44900.1"/>
    </source>
</evidence>
<dbReference type="InterPro" id="IPR039420">
    <property type="entry name" value="WalR-like"/>
</dbReference>
<dbReference type="Pfam" id="PF00072">
    <property type="entry name" value="Response_reg"/>
    <property type="match status" value="1"/>
</dbReference>
<dbReference type="InterPro" id="IPR001789">
    <property type="entry name" value="Sig_transdc_resp-reg_receiver"/>
</dbReference>
<dbReference type="SUPFAM" id="SSF46894">
    <property type="entry name" value="C-terminal effector domain of the bipartite response regulators"/>
    <property type="match status" value="1"/>
</dbReference>
<organism evidence="6 7">
    <name type="scientific">Flavihumibacter petaseus NBRC 106054</name>
    <dbReference type="NCBI Taxonomy" id="1220578"/>
    <lineage>
        <taxon>Bacteria</taxon>
        <taxon>Pseudomonadati</taxon>
        <taxon>Bacteroidota</taxon>
        <taxon>Chitinophagia</taxon>
        <taxon>Chitinophagales</taxon>
        <taxon>Chitinophagaceae</taxon>
        <taxon>Flavihumibacter</taxon>
    </lineage>
</organism>
<evidence type="ECO:0000256" key="2">
    <source>
        <dbReference type="ARBA" id="ARBA00023125"/>
    </source>
</evidence>